<dbReference type="GO" id="GO:0007155">
    <property type="term" value="P:cell adhesion"/>
    <property type="evidence" value="ECO:0007669"/>
    <property type="project" value="InterPro"/>
</dbReference>
<comment type="similarity">
    <text evidence="2">Belongs to the serine-aspartate repeat-containing protein (SDr) family.</text>
</comment>
<evidence type="ECO:0000259" key="10">
    <source>
        <dbReference type="Pfam" id="PF00746"/>
    </source>
</evidence>
<feature type="compositionally biased region" description="Pro residues" evidence="7">
    <location>
        <begin position="445"/>
        <end position="462"/>
    </location>
</feature>
<dbReference type="PANTHER" id="PTHR36108:SF13">
    <property type="entry name" value="COLOSSIN-B-RELATED"/>
    <property type="match status" value="1"/>
</dbReference>
<dbReference type="SUPFAM" id="SSF49478">
    <property type="entry name" value="Cna protein B-type domain"/>
    <property type="match status" value="1"/>
</dbReference>
<keyword evidence="14" id="KW-1185">Reference proteome</keyword>
<dbReference type="GO" id="GO:0005975">
    <property type="term" value="P:carbohydrate metabolic process"/>
    <property type="evidence" value="ECO:0007669"/>
    <property type="project" value="UniProtKB-ARBA"/>
</dbReference>
<gene>
    <name evidence="13" type="ordered locus">Apar_0188</name>
</gene>
<evidence type="ECO:0000256" key="9">
    <source>
        <dbReference type="SAM" id="SignalP"/>
    </source>
</evidence>
<feature type="region of interest" description="Disordered" evidence="7">
    <location>
        <begin position="439"/>
        <end position="480"/>
    </location>
</feature>
<name>C8W936_LANP1</name>
<keyword evidence="4" id="KW-0964">Secreted</keyword>
<evidence type="ECO:0000256" key="1">
    <source>
        <dbReference type="ARBA" id="ARBA00004168"/>
    </source>
</evidence>
<feature type="signal peptide" evidence="9">
    <location>
        <begin position="1"/>
        <end position="28"/>
    </location>
</feature>
<evidence type="ECO:0000256" key="4">
    <source>
        <dbReference type="ARBA" id="ARBA00022525"/>
    </source>
</evidence>
<dbReference type="OrthoDB" id="3193443at2"/>
<feature type="domain" description="SpaA-like prealbumin fold" evidence="11">
    <location>
        <begin position="355"/>
        <end position="441"/>
    </location>
</feature>
<evidence type="ECO:0000313" key="13">
    <source>
        <dbReference type="EMBL" id="ACV50624.1"/>
    </source>
</evidence>
<organism evidence="13 14">
    <name type="scientific">Lancefieldella parvula (strain ATCC 33793 / DSM 20469 / CCUG 32760 / JCM 10300 / KCTC 3663 / VPI 0546 / 1246)</name>
    <name type="common">Atopobium parvulum</name>
    <dbReference type="NCBI Taxonomy" id="521095"/>
    <lineage>
        <taxon>Bacteria</taxon>
        <taxon>Bacillati</taxon>
        <taxon>Actinomycetota</taxon>
        <taxon>Coriobacteriia</taxon>
        <taxon>Coriobacteriales</taxon>
        <taxon>Atopobiaceae</taxon>
        <taxon>Lancefieldella</taxon>
    </lineage>
</organism>
<comment type="subcellular location">
    <subcellularLocation>
        <location evidence="1">Secreted</location>
        <location evidence="1">Cell wall</location>
        <topology evidence="1">Peptidoglycan-anchor</topology>
    </subcellularLocation>
</comment>
<dbReference type="KEGG" id="apv:Apar_0188"/>
<dbReference type="Pfam" id="PF17961">
    <property type="entry name" value="Big_8"/>
    <property type="match status" value="1"/>
</dbReference>
<dbReference type="STRING" id="521095.Apar_0188"/>
<accession>C8W936</accession>
<dbReference type="InterPro" id="IPR011252">
    <property type="entry name" value="Fibrogen-bd_dom1"/>
</dbReference>
<evidence type="ECO:0000259" key="12">
    <source>
        <dbReference type="Pfam" id="PF17961"/>
    </source>
</evidence>
<evidence type="ECO:0000256" key="5">
    <source>
        <dbReference type="ARBA" id="ARBA00022729"/>
    </source>
</evidence>
<feature type="chain" id="PRO_5002993836" evidence="9">
    <location>
        <begin position="29"/>
        <end position="508"/>
    </location>
</feature>
<dbReference type="Gene3D" id="2.60.40.10">
    <property type="entry name" value="Immunoglobulins"/>
    <property type="match status" value="1"/>
</dbReference>
<dbReference type="EMBL" id="CP001721">
    <property type="protein sequence ID" value="ACV50624.1"/>
    <property type="molecule type" value="Genomic_DNA"/>
</dbReference>
<feature type="domain" description="SDR-like Ig" evidence="12">
    <location>
        <begin position="70"/>
        <end position="166"/>
    </location>
</feature>
<evidence type="ECO:0000256" key="7">
    <source>
        <dbReference type="SAM" id="MobiDB-lite"/>
    </source>
</evidence>
<dbReference type="GeneID" id="84805729"/>
<dbReference type="AlphaFoldDB" id="C8W936"/>
<keyword evidence="5 9" id="KW-0732">Signal</keyword>
<evidence type="ECO:0000256" key="2">
    <source>
        <dbReference type="ARBA" id="ARBA00007257"/>
    </source>
</evidence>
<dbReference type="PANTHER" id="PTHR36108">
    <property type="entry name" value="COLOSSIN-B-RELATED"/>
    <property type="match status" value="1"/>
</dbReference>
<dbReference type="InterPro" id="IPR019931">
    <property type="entry name" value="LPXTG_anchor"/>
</dbReference>
<dbReference type="Gene3D" id="2.60.40.1280">
    <property type="match status" value="1"/>
</dbReference>
<evidence type="ECO:0000256" key="3">
    <source>
        <dbReference type="ARBA" id="ARBA00022512"/>
    </source>
</evidence>
<dbReference type="SUPFAM" id="SSF49401">
    <property type="entry name" value="Bacterial adhesins"/>
    <property type="match status" value="2"/>
</dbReference>
<sequence length="508" mass="54899">MNKRLLKLFSFVLVLALSLPLAVKLAFAEPTSVEGATGAPKAVVATITDFRIEDRFGNPTTVVNKANLYAIAMNWDASANAHVEPGDYFDVTLPDTMRFTAAHPASTFNITDAATGEVMAVAHVSPGADGFGGTMRVVFTDYVNNHTDLRGSVRLGFTINSERIQTGTGKTFNFTVSGNIVPVTFDVTALGVIDTEYLYKWGKVIEGNANEIQWTGRINFSRGNFNNVHLHDQLLDWGGGDLPAEITYVPGSFELWTGVFDEYGSTIPGTAHRVPITDDMITISPDGKSFDLDLSGVDFSNGQSYKFMYRTTYVPGVALRNLIKMYSDKPEYSSDWVWRNATSSGEGTSTIVARIRVIKVDKDDHNTKLAGAVFKVTSVADPTKTWTITTGEDGTATTEKLPAGTYTVQEITAPNGYELSTDTYNLTVSATSGVIKTVENEKTPTVPPTTPPNTPPAAPPSETPKKPKKKQSKLPETGEVSEIALVAVATVGSVASTLGYALKNRHRK</sequence>
<dbReference type="Pfam" id="PF17802">
    <property type="entry name" value="SpaA"/>
    <property type="match status" value="1"/>
</dbReference>
<dbReference type="Pfam" id="PF00746">
    <property type="entry name" value="Gram_pos_anchor"/>
    <property type="match status" value="1"/>
</dbReference>
<evidence type="ECO:0000256" key="8">
    <source>
        <dbReference type="SAM" id="Phobius"/>
    </source>
</evidence>
<reference evidence="13 14" key="1">
    <citation type="journal article" date="2009" name="Stand. Genomic Sci.">
        <title>Complete genome sequence of Atopobium parvulum type strain (IPP 1246).</title>
        <authorList>
            <person name="Copeland A."/>
            <person name="Sikorski J."/>
            <person name="Lapidus A."/>
            <person name="Nolan M."/>
            <person name="Del Rio T.G."/>
            <person name="Lucas S."/>
            <person name="Chen F."/>
            <person name="Tice H."/>
            <person name="Pitluck S."/>
            <person name="Cheng J.F."/>
            <person name="Pukall R."/>
            <person name="Chertkov O."/>
            <person name="Brettin T."/>
            <person name="Han C."/>
            <person name="Detter J.C."/>
            <person name="Kuske C."/>
            <person name="Bruce D."/>
            <person name="Goodwin L."/>
            <person name="Ivanova N."/>
            <person name="Mavromatis K."/>
            <person name="Mikhailova N."/>
            <person name="Chen A."/>
            <person name="Palaniappan K."/>
            <person name="Chain P."/>
            <person name="Rohde M."/>
            <person name="Goker M."/>
            <person name="Bristow J."/>
            <person name="Eisen J.A."/>
            <person name="Markowitz V."/>
            <person name="Hugenholtz P."/>
            <person name="Kyrpides N.C."/>
            <person name="Klenk H.P."/>
            <person name="Detter J.C."/>
        </authorList>
    </citation>
    <scope>NUCLEOTIDE SEQUENCE [LARGE SCALE GENOMIC DNA]</scope>
    <source>
        <strain evidence="14">ATCC 33793 / DSM 20469 / CCUG 32760 / JCM 10300 / KCTC 3663 / VPI 0546 / 1246</strain>
    </source>
</reference>
<proteinExistence type="inferred from homology"/>
<evidence type="ECO:0000313" key="14">
    <source>
        <dbReference type="Proteomes" id="UP000000960"/>
    </source>
</evidence>
<keyword evidence="8" id="KW-0812">Transmembrane</keyword>
<dbReference type="RefSeq" id="WP_012808284.1">
    <property type="nucleotide sequence ID" value="NC_013203.1"/>
</dbReference>
<evidence type="ECO:0000256" key="6">
    <source>
        <dbReference type="ARBA" id="ARBA00023088"/>
    </source>
</evidence>
<dbReference type="InterPro" id="IPR041033">
    <property type="entry name" value="SpaA_PFL_dom_1"/>
</dbReference>
<keyword evidence="8" id="KW-1133">Transmembrane helix</keyword>
<dbReference type="Gene3D" id="2.60.40.740">
    <property type="match status" value="1"/>
</dbReference>
<protein>
    <submittedName>
        <fullName evidence="13">LPXTG-motif cell wall anchor domain protein</fullName>
    </submittedName>
</protein>
<dbReference type="InterPro" id="IPR013783">
    <property type="entry name" value="Ig-like_fold"/>
</dbReference>
<dbReference type="InterPro" id="IPR041171">
    <property type="entry name" value="SDR_Ig"/>
</dbReference>
<feature type="domain" description="Gram-positive cocci surface proteins LPxTG" evidence="10">
    <location>
        <begin position="466"/>
        <end position="505"/>
    </location>
</feature>
<dbReference type="InterPro" id="IPR008966">
    <property type="entry name" value="Adhesion_dom_sf"/>
</dbReference>
<keyword evidence="3" id="KW-0134">Cell wall</keyword>
<dbReference type="HOGENOM" id="CLU_536030_0_0_11"/>
<feature type="transmembrane region" description="Helical" evidence="8">
    <location>
        <begin position="483"/>
        <end position="502"/>
    </location>
</feature>
<dbReference type="eggNOG" id="COG4932">
    <property type="taxonomic scope" value="Bacteria"/>
</dbReference>
<keyword evidence="8" id="KW-0472">Membrane</keyword>
<keyword evidence="6" id="KW-0572">Peptidoglycan-anchor</keyword>
<evidence type="ECO:0000259" key="11">
    <source>
        <dbReference type="Pfam" id="PF17802"/>
    </source>
</evidence>
<dbReference type="Proteomes" id="UP000000960">
    <property type="component" value="Chromosome"/>
</dbReference>